<dbReference type="SMART" id="SM00345">
    <property type="entry name" value="HTH_GNTR"/>
    <property type="match status" value="1"/>
</dbReference>
<evidence type="ECO:0000256" key="2">
    <source>
        <dbReference type="ARBA" id="ARBA00023125"/>
    </source>
</evidence>
<dbReference type="SUPFAM" id="SSF46785">
    <property type="entry name" value="Winged helix' DNA-binding domain"/>
    <property type="match status" value="1"/>
</dbReference>
<dbReference type="GO" id="GO:0003700">
    <property type="term" value="F:DNA-binding transcription factor activity"/>
    <property type="evidence" value="ECO:0007669"/>
    <property type="project" value="InterPro"/>
</dbReference>
<dbReference type="PANTHER" id="PTHR38445">
    <property type="entry name" value="HTH-TYPE TRANSCRIPTIONAL REPRESSOR YTRA"/>
    <property type="match status" value="1"/>
</dbReference>
<dbReference type="PROSITE" id="PS50949">
    <property type="entry name" value="HTH_GNTR"/>
    <property type="match status" value="1"/>
</dbReference>
<dbReference type="AlphaFoldDB" id="A0A437S4U9"/>
<evidence type="ECO:0000256" key="3">
    <source>
        <dbReference type="ARBA" id="ARBA00023163"/>
    </source>
</evidence>
<keyword evidence="2" id="KW-0238">DNA-binding</keyword>
<dbReference type="CDD" id="cd07377">
    <property type="entry name" value="WHTH_GntR"/>
    <property type="match status" value="1"/>
</dbReference>
<dbReference type="InterPro" id="IPR000524">
    <property type="entry name" value="Tscrpt_reg_HTH_GntR"/>
</dbReference>
<dbReference type="Gene3D" id="1.10.287.100">
    <property type="match status" value="1"/>
</dbReference>
<gene>
    <name evidence="5" type="ORF">EF514_09300</name>
</gene>
<dbReference type="Pfam" id="PF00392">
    <property type="entry name" value="GntR"/>
    <property type="match status" value="1"/>
</dbReference>
<dbReference type="RefSeq" id="WP_127725169.1">
    <property type="nucleotide sequence ID" value="NZ_RLIH01000016.1"/>
</dbReference>
<organism evidence="5 6">
    <name type="scientific">Anaerosphaera multitolerans</name>
    <dbReference type="NCBI Taxonomy" id="2487351"/>
    <lineage>
        <taxon>Bacteria</taxon>
        <taxon>Bacillati</taxon>
        <taxon>Bacillota</taxon>
        <taxon>Tissierellia</taxon>
        <taxon>Tissierellales</taxon>
        <taxon>Peptoniphilaceae</taxon>
        <taxon>Anaerosphaera</taxon>
    </lineage>
</organism>
<dbReference type="PANTHER" id="PTHR38445:SF10">
    <property type="entry name" value="GNTR-FAMILY TRANSCRIPTIONAL REGULATOR"/>
    <property type="match status" value="1"/>
</dbReference>
<dbReference type="InterPro" id="IPR036388">
    <property type="entry name" value="WH-like_DNA-bd_sf"/>
</dbReference>
<evidence type="ECO:0000313" key="5">
    <source>
        <dbReference type="EMBL" id="RVU54055.1"/>
    </source>
</evidence>
<dbReference type="InterPro" id="IPR036390">
    <property type="entry name" value="WH_DNA-bd_sf"/>
</dbReference>
<sequence length="120" mass="13939">MEVKDDRPIYIQVAEIIENQILNDSLLPNERAPSTNEFSNILEINPATARKGITILVEEGILYKKRGMGMYVTDDAKKIIIEKRKKEFYRETLPEILKEAKRLEISEEDLIDYIRGGRND</sequence>
<keyword evidence="3" id="KW-0804">Transcription</keyword>
<comment type="caution">
    <text evidence="5">The sequence shown here is derived from an EMBL/GenBank/DDBJ whole genome shotgun (WGS) entry which is preliminary data.</text>
</comment>
<keyword evidence="1" id="KW-0805">Transcription regulation</keyword>
<feature type="domain" description="HTH gntR-type" evidence="4">
    <location>
        <begin position="7"/>
        <end position="75"/>
    </location>
</feature>
<evidence type="ECO:0000259" key="4">
    <source>
        <dbReference type="PROSITE" id="PS50949"/>
    </source>
</evidence>
<dbReference type="OrthoDB" id="362473at2"/>
<protein>
    <submittedName>
        <fullName evidence="5">GntR family transcriptional regulator</fullName>
    </submittedName>
</protein>
<proteinExistence type="predicted"/>
<reference evidence="5 6" key="1">
    <citation type="submission" date="2018-11" db="EMBL/GenBank/DDBJ databases">
        <title>Genome sequencing and assembly of Anaerosphaera sp. nov., GS7-6-2.</title>
        <authorList>
            <person name="Rettenmaier R."/>
            <person name="Liebl W."/>
            <person name="Zverlov V."/>
        </authorList>
    </citation>
    <scope>NUCLEOTIDE SEQUENCE [LARGE SCALE GENOMIC DNA]</scope>
    <source>
        <strain evidence="5 6">GS7-6-2</strain>
    </source>
</reference>
<accession>A0A437S4U9</accession>
<dbReference type="Proteomes" id="UP000288812">
    <property type="component" value="Unassembled WGS sequence"/>
</dbReference>
<keyword evidence="6" id="KW-1185">Reference proteome</keyword>
<name>A0A437S4U9_9FIRM</name>
<dbReference type="EMBL" id="RLIH01000016">
    <property type="protein sequence ID" value="RVU54055.1"/>
    <property type="molecule type" value="Genomic_DNA"/>
</dbReference>
<dbReference type="Gene3D" id="1.10.10.10">
    <property type="entry name" value="Winged helix-like DNA-binding domain superfamily/Winged helix DNA-binding domain"/>
    <property type="match status" value="1"/>
</dbReference>
<evidence type="ECO:0000256" key="1">
    <source>
        <dbReference type="ARBA" id="ARBA00023015"/>
    </source>
</evidence>
<evidence type="ECO:0000313" key="6">
    <source>
        <dbReference type="Proteomes" id="UP000288812"/>
    </source>
</evidence>
<dbReference type="GO" id="GO:0003677">
    <property type="term" value="F:DNA binding"/>
    <property type="evidence" value="ECO:0007669"/>
    <property type="project" value="UniProtKB-KW"/>
</dbReference>